<proteinExistence type="predicted"/>
<keyword evidence="1" id="KW-1133">Transmembrane helix</keyword>
<feature type="transmembrane region" description="Helical" evidence="1">
    <location>
        <begin position="6"/>
        <end position="23"/>
    </location>
</feature>
<dbReference type="RefSeq" id="WP_118886666.1">
    <property type="nucleotide sequence ID" value="NZ_CP032100.1"/>
</dbReference>
<evidence type="ECO:0000313" key="3">
    <source>
        <dbReference type="Proteomes" id="UP000263040"/>
    </source>
</evidence>
<dbReference type="EMBL" id="CP032100">
    <property type="protein sequence ID" value="AXX90150.1"/>
    <property type="molecule type" value="Genomic_DNA"/>
</dbReference>
<reference evidence="2 3" key="1">
    <citation type="submission" date="2018-08" db="EMBL/GenBank/DDBJ databases">
        <title>Complete genome of the Arcobacter suis type strain LMG 26152.</title>
        <authorList>
            <person name="Miller W.G."/>
            <person name="Yee E."/>
            <person name="Bono J.L."/>
        </authorList>
    </citation>
    <scope>NUCLEOTIDE SEQUENCE [LARGE SCALE GENOMIC DNA]</scope>
    <source>
        <strain evidence="2 3">CECT 7833</strain>
    </source>
</reference>
<keyword evidence="1" id="KW-0472">Membrane</keyword>
<dbReference type="Proteomes" id="UP000263040">
    <property type="component" value="Chromosome"/>
</dbReference>
<organism evidence="2 3">
    <name type="scientific">Arcobacter suis CECT 7833</name>
    <dbReference type="NCBI Taxonomy" id="663365"/>
    <lineage>
        <taxon>Bacteria</taxon>
        <taxon>Pseudomonadati</taxon>
        <taxon>Campylobacterota</taxon>
        <taxon>Epsilonproteobacteria</taxon>
        <taxon>Campylobacterales</taxon>
        <taxon>Arcobacteraceae</taxon>
        <taxon>Arcobacter</taxon>
    </lineage>
</organism>
<dbReference type="AlphaFoldDB" id="A0AAD0WQV6"/>
<protein>
    <submittedName>
        <fullName evidence="2">Membrane protein</fullName>
    </submittedName>
</protein>
<feature type="transmembrane region" description="Helical" evidence="1">
    <location>
        <begin position="144"/>
        <end position="163"/>
    </location>
</feature>
<dbReference type="KEGG" id="asui:ASUIS_1672"/>
<gene>
    <name evidence="2" type="ORF">ASUIS_1672</name>
</gene>
<sequence>MIKNLLAPIFVGLIILYAGYILTNKSAELKYTLSEGIPTTFIDNDKKEIIQQLTILNTGNDVAKNILVRIDASIENYTITKYSLSDESKVTKTNSSFEILYPLLPIDGKITYIFKTSISGINDNNLKITYDNGKAEKALESNSLNISNIISTIVMIIYFILILREFLKFQIENLKSKSEYENYFDFLNKKKPFYIGYKDWYKIREKYIKNISIKNTWKTIEEYDVYKILNQDMPNFITKEEWSLLTSKSIELLDEKLKEIIDKSSFATHESLLLIKKPKLFPEQKWQELEERINKNFVDREYLDFTRLNYSDSKLIEKIKKGQPKGLSNKYWEEYNKIILDLLYLKNLHCVLRYESLNSEAMKYLPDTQQNILTTLLYRLKLNSINMIDSFDFAIYFKKQEKVSWIKDEDYNKLLEKANKYIELDKNERRNEIYYQLLKDIAIHDFHLTNKPESIEDAEWNKLKELENSILNKLEIVKKDSIENNIQKRKNKKLQKKLSMQLKILNDFFDTPDSINRIEDYDNPFSVGTFERLKEFSKKLS</sequence>
<keyword evidence="3" id="KW-1185">Reference proteome</keyword>
<evidence type="ECO:0000256" key="1">
    <source>
        <dbReference type="SAM" id="Phobius"/>
    </source>
</evidence>
<evidence type="ECO:0000313" key="2">
    <source>
        <dbReference type="EMBL" id="AXX90150.1"/>
    </source>
</evidence>
<accession>A0AAD0WQV6</accession>
<keyword evidence="1" id="KW-0812">Transmembrane</keyword>
<name>A0AAD0WQV6_9BACT</name>